<comment type="caution">
    <text evidence="8">The sequence shown here is derived from an EMBL/GenBank/DDBJ whole genome shotgun (WGS) entry which is preliminary data.</text>
</comment>
<evidence type="ECO:0000259" key="7">
    <source>
        <dbReference type="Pfam" id="PF00350"/>
    </source>
</evidence>
<dbReference type="GO" id="GO:0003924">
    <property type="term" value="F:GTPase activity"/>
    <property type="evidence" value="ECO:0007669"/>
    <property type="project" value="InterPro"/>
</dbReference>
<evidence type="ECO:0000256" key="2">
    <source>
        <dbReference type="ARBA" id="ARBA00022741"/>
    </source>
</evidence>
<dbReference type="Pfam" id="PF00350">
    <property type="entry name" value="Dynamin_N"/>
    <property type="match status" value="1"/>
</dbReference>
<evidence type="ECO:0000313" key="9">
    <source>
        <dbReference type="Proteomes" id="UP000321812"/>
    </source>
</evidence>
<evidence type="ECO:0000256" key="4">
    <source>
        <dbReference type="ARBA" id="ARBA00023134"/>
    </source>
</evidence>
<dbReference type="GO" id="GO:0005525">
    <property type="term" value="F:GTP binding"/>
    <property type="evidence" value="ECO:0007669"/>
    <property type="project" value="UniProtKB-KW"/>
</dbReference>
<feature type="domain" description="Dynamin N-terminal" evidence="7">
    <location>
        <begin position="182"/>
        <end position="352"/>
    </location>
</feature>
<name>A0A562XLP9_CAMHY</name>
<dbReference type="AlphaFoldDB" id="A0A562XLP9"/>
<keyword evidence="5" id="KW-0472">Membrane</keyword>
<dbReference type="InterPro" id="IPR027094">
    <property type="entry name" value="Mitofusin_fam"/>
</dbReference>
<gene>
    <name evidence="8" type="ORF">YZ82_00540</name>
</gene>
<keyword evidence="3" id="KW-0378">Hydrolase</keyword>
<evidence type="ECO:0000256" key="5">
    <source>
        <dbReference type="ARBA" id="ARBA00023136"/>
    </source>
</evidence>
<feature type="coiled-coil region" evidence="6">
    <location>
        <begin position="454"/>
        <end position="488"/>
    </location>
</feature>
<dbReference type="PANTHER" id="PTHR10465:SF0">
    <property type="entry name" value="SARCALUMENIN"/>
    <property type="match status" value="1"/>
</dbReference>
<dbReference type="GO" id="GO:0016020">
    <property type="term" value="C:membrane"/>
    <property type="evidence" value="ECO:0007669"/>
    <property type="project" value="UniProtKB-SubCell"/>
</dbReference>
<protein>
    <submittedName>
        <fullName evidence="8">GTP-binding protein</fullName>
    </submittedName>
</protein>
<reference evidence="8 9" key="1">
    <citation type="submission" date="2019-07" db="EMBL/GenBank/DDBJ databases">
        <title>Rapid identification of Enteric Bacteria from Whole Genome Sequences (WGS) using Average Nucleotide Identity (ANI).</title>
        <authorList>
            <person name="Lane C."/>
        </authorList>
    </citation>
    <scope>NUCLEOTIDE SEQUENCE [LARGE SCALE GENOMIC DNA]</scope>
    <source>
        <strain evidence="8 9">D2411</strain>
    </source>
</reference>
<dbReference type="Gene3D" id="3.40.50.300">
    <property type="entry name" value="P-loop containing nucleotide triphosphate hydrolases"/>
    <property type="match status" value="1"/>
</dbReference>
<sequence>MIKSINLKIGQNVNDFLEHNWGVKKLYIDPNFSIFVDEQTASVILSVSAKTYDRYILLDSFKAIFDRVSLEPNEYSVQLMQTGILNGIINLKIKLDEVLNGLEELRKNDVLDFVSFKFISEYLSNLKLVEKQNSVLKKENLTFYKNINNLNLICNELKALDESHIKRLENAENSANNSKFYIAVTGVINAGKSSTLNAMIGKKILGVSNVPETANLSVITYSKDEFAKAVFWSENEQESMGLEPKKLQDIKVDISELVKYTGASSPLASYVKQVILGVDLPMLQDGINIVDTPGLDDAVVLREELTKAYMQESDFTLHLMNAAQSATKKDMSFIVDTLKNSKSGGLIVVLTHIDKLSSNDQAEVLEYTKKSIAAELKEYGFDESLALDVKFFLVSAVKNIGIEDLKNYLYESFFGSNSKKANLIIENYKKELLHITRLIKEDVDFKLRMLGGNRVLAKETMENLKLSLSNLEEDLNSLKAQMDEFIKKLDYSFSELSSLKSISSKIKNRIISDVKYARDRKQKVNFDRLGVICESGFNDMFIDLFREFGVIIAKDINSLYETARIKFSSDDFTLNLPKTKEYLDKNLPKFSFIQLKQDLFSAVKNVSDMEILSQKLTTLFDEFIVNLNLPNELKKLSLACSKEFMDGLQTSLHQTSQSLKSKEKELLDMLSVAKADEAQHREDRALLESKFEKLEEIYNRISAC</sequence>
<evidence type="ECO:0000256" key="1">
    <source>
        <dbReference type="ARBA" id="ARBA00004370"/>
    </source>
</evidence>
<evidence type="ECO:0000313" key="8">
    <source>
        <dbReference type="EMBL" id="TWO23064.1"/>
    </source>
</evidence>
<evidence type="ECO:0000256" key="3">
    <source>
        <dbReference type="ARBA" id="ARBA00022801"/>
    </source>
</evidence>
<dbReference type="InterPro" id="IPR027417">
    <property type="entry name" value="P-loop_NTPase"/>
</dbReference>
<dbReference type="PANTHER" id="PTHR10465">
    <property type="entry name" value="TRANSMEMBRANE GTPASE FZO1"/>
    <property type="match status" value="1"/>
</dbReference>
<dbReference type="RefSeq" id="WP_147496757.1">
    <property type="nucleotide sequence ID" value="NZ_VOAP01000002.1"/>
</dbReference>
<keyword evidence="4" id="KW-0342">GTP-binding</keyword>
<organism evidence="8 9">
    <name type="scientific">Campylobacter hyointestinalis</name>
    <dbReference type="NCBI Taxonomy" id="198"/>
    <lineage>
        <taxon>Bacteria</taxon>
        <taxon>Pseudomonadati</taxon>
        <taxon>Campylobacterota</taxon>
        <taxon>Epsilonproteobacteria</taxon>
        <taxon>Campylobacterales</taxon>
        <taxon>Campylobacteraceae</taxon>
        <taxon>Campylobacter</taxon>
    </lineage>
</organism>
<keyword evidence="2" id="KW-0547">Nucleotide-binding</keyword>
<dbReference type="InterPro" id="IPR045063">
    <property type="entry name" value="Dynamin_N"/>
</dbReference>
<feature type="coiled-coil region" evidence="6">
    <location>
        <begin position="88"/>
        <end position="139"/>
    </location>
</feature>
<dbReference type="SUPFAM" id="SSF52540">
    <property type="entry name" value="P-loop containing nucleoside triphosphate hydrolases"/>
    <property type="match status" value="1"/>
</dbReference>
<evidence type="ECO:0000256" key="6">
    <source>
        <dbReference type="SAM" id="Coils"/>
    </source>
</evidence>
<proteinExistence type="predicted"/>
<accession>A0A562XLP9</accession>
<keyword evidence="6" id="KW-0175">Coiled coil</keyword>
<dbReference type="Proteomes" id="UP000321812">
    <property type="component" value="Unassembled WGS sequence"/>
</dbReference>
<dbReference type="EMBL" id="VOAP01000002">
    <property type="protein sequence ID" value="TWO23064.1"/>
    <property type="molecule type" value="Genomic_DNA"/>
</dbReference>
<comment type="subcellular location">
    <subcellularLocation>
        <location evidence="1">Membrane</location>
    </subcellularLocation>
</comment>
<dbReference type="CDD" id="cd09912">
    <property type="entry name" value="DLP_2"/>
    <property type="match status" value="1"/>
</dbReference>